<reference evidence="5 6" key="1">
    <citation type="submission" date="2019-03" db="EMBL/GenBank/DDBJ databases">
        <title>Draft genome sequence data and analysis of a Fermenting Bacterium, Soehngenia longevitae strain 1933PT, isolated from petroleum reservoir in Azerbaijan.</title>
        <authorList>
            <person name="Grouzdev D.S."/>
            <person name="Bidzhieva S.K."/>
            <person name="Sokolova D.S."/>
            <person name="Tourova T.P."/>
            <person name="Poltaraus A.B."/>
            <person name="Nazina T.N."/>
        </authorList>
    </citation>
    <scope>NUCLEOTIDE SEQUENCE [LARGE SCALE GENOMIC DNA]</scope>
    <source>
        <strain evidence="5 6">1933P</strain>
    </source>
</reference>
<dbReference type="GO" id="GO:0004222">
    <property type="term" value="F:metalloendopeptidase activity"/>
    <property type="evidence" value="ECO:0007669"/>
    <property type="project" value="InterPro"/>
</dbReference>
<evidence type="ECO:0000256" key="1">
    <source>
        <dbReference type="ARBA" id="ARBA00007261"/>
    </source>
</evidence>
<dbReference type="InterPro" id="IPR007863">
    <property type="entry name" value="Peptidase_M16_C"/>
</dbReference>
<dbReference type="PANTHER" id="PTHR11851:SF49">
    <property type="entry name" value="MITOCHONDRIAL-PROCESSING PEPTIDASE SUBUNIT ALPHA"/>
    <property type="match status" value="1"/>
</dbReference>
<dbReference type="OrthoDB" id="9811314at2"/>
<dbReference type="InterPro" id="IPR050361">
    <property type="entry name" value="MPP/UQCRC_Complex"/>
</dbReference>
<feature type="domain" description="Peptidase M16 N-terminal" evidence="3">
    <location>
        <begin position="25"/>
        <end position="172"/>
    </location>
</feature>
<organism evidence="5 6">
    <name type="scientific">Soehngenia longivitae</name>
    <dbReference type="NCBI Taxonomy" id="2562294"/>
    <lineage>
        <taxon>Bacteria</taxon>
        <taxon>Bacillati</taxon>
        <taxon>Bacillota</taxon>
        <taxon>Tissierellia</taxon>
        <taxon>Tissierellales</taxon>
        <taxon>Tissierellaceae</taxon>
        <taxon>Soehngenia</taxon>
    </lineage>
</organism>
<evidence type="ECO:0000313" key="6">
    <source>
        <dbReference type="Proteomes" id="UP000298381"/>
    </source>
</evidence>
<evidence type="ECO:0000259" key="4">
    <source>
        <dbReference type="Pfam" id="PF05193"/>
    </source>
</evidence>
<evidence type="ECO:0000313" key="5">
    <source>
        <dbReference type="EMBL" id="TFZ39810.1"/>
    </source>
</evidence>
<comment type="caution">
    <text evidence="5">The sequence shown here is derived from an EMBL/GenBank/DDBJ whole genome shotgun (WGS) entry which is preliminary data.</text>
</comment>
<dbReference type="FunFam" id="3.30.830.10:FF:000008">
    <property type="entry name" value="Mitochondrial-processing peptidase subunit beta"/>
    <property type="match status" value="1"/>
</dbReference>
<dbReference type="EMBL" id="SRIB01000009">
    <property type="protein sequence ID" value="TFZ39810.1"/>
    <property type="molecule type" value="Genomic_DNA"/>
</dbReference>
<proteinExistence type="inferred from homology"/>
<dbReference type="PROSITE" id="PS00143">
    <property type="entry name" value="INSULINASE"/>
    <property type="match status" value="1"/>
</dbReference>
<dbReference type="InterPro" id="IPR011249">
    <property type="entry name" value="Metalloenz_LuxS/M16"/>
</dbReference>
<dbReference type="InterPro" id="IPR001431">
    <property type="entry name" value="Pept_M16_Zn_BS"/>
</dbReference>
<protein>
    <submittedName>
        <fullName evidence="5">Insulinase family protein</fullName>
    </submittedName>
</protein>
<keyword evidence="6" id="KW-1185">Reference proteome</keyword>
<dbReference type="Pfam" id="PF05193">
    <property type="entry name" value="Peptidase_M16_C"/>
    <property type="match status" value="1"/>
</dbReference>
<dbReference type="GO" id="GO:0006508">
    <property type="term" value="P:proteolysis"/>
    <property type="evidence" value="ECO:0007669"/>
    <property type="project" value="InterPro"/>
</dbReference>
<dbReference type="Pfam" id="PF00675">
    <property type="entry name" value="Peptidase_M16"/>
    <property type="match status" value="1"/>
</dbReference>
<dbReference type="Gene3D" id="3.30.830.10">
    <property type="entry name" value="Metalloenzyme, LuxS/M16 peptidase-like"/>
    <property type="match status" value="2"/>
</dbReference>
<dbReference type="GO" id="GO:0046872">
    <property type="term" value="F:metal ion binding"/>
    <property type="evidence" value="ECO:0007669"/>
    <property type="project" value="InterPro"/>
</dbReference>
<gene>
    <name evidence="5" type="ORF">E4100_07185</name>
</gene>
<sequence>MNLWFMFVFFKEEIMLVTSLDNGIKVVIDNTKYINSALIGILIKSGSIYEKKEILGISHFIEHMLFKGTTNRTNREIAEEIDFVGGQINAFTTKEHTCIYSKVPYKHINLAIDIIHDMLANSLFLDSDILKEKNIITEEIKMYKDLPDDLVFEIMSEIMFKDTPLSFPILGTEHTVNNINRNEIKKYYNNRYAAENIVISIAGNVDVENIIDQLNNKFISFTNSFLGQASENEVSSNHSNLVIKGEVKKTEQLNLCLGIPYCSTYSDDYFEGLLVNNYIGGSMSSILYQIIREDLGLAYEIESSVETYKDAGLLEIYVALDSKNAIDVLKIIKRELMNLYKDKVCDNHIEKYKEQLIGSYLLSIDNPFNKMYDNGKELLDIGSIENHDKIINNINKISEKSVSKFIDQYFSLNKIFISYVGNIKNKIKFEQKIQDVFY</sequence>
<dbReference type="PANTHER" id="PTHR11851">
    <property type="entry name" value="METALLOPROTEASE"/>
    <property type="match status" value="1"/>
</dbReference>
<name>A0A4Z0D235_9FIRM</name>
<evidence type="ECO:0000256" key="2">
    <source>
        <dbReference type="RuleBase" id="RU004447"/>
    </source>
</evidence>
<dbReference type="Proteomes" id="UP000298381">
    <property type="component" value="Unassembled WGS sequence"/>
</dbReference>
<feature type="domain" description="Peptidase M16 C-terminal" evidence="4">
    <location>
        <begin position="178"/>
        <end position="356"/>
    </location>
</feature>
<dbReference type="InterPro" id="IPR011765">
    <property type="entry name" value="Pept_M16_N"/>
</dbReference>
<dbReference type="SUPFAM" id="SSF63411">
    <property type="entry name" value="LuxS/MPP-like metallohydrolase"/>
    <property type="match status" value="2"/>
</dbReference>
<evidence type="ECO:0000259" key="3">
    <source>
        <dbReference type="Pfam" id="PF00675"/>
    </source>
</evidence>
<comment type="similarity">
    <text evidence="1 2">Belongs to the peptidase M16 family.</text>
</comment>
<dbReference type="AlphaFoldDB" id="A0A4Z0D235"/>
<accession>A0A4Z0D235</accession>